<evidence type="ECO:0000313" key="11">
    <source>
        <dbReference type="EMBL" id="MCA9392518.1"/>
    </source>
</evidence>
<dbReference type="PROSITE" id="PS51352">
    <property type="entry name" value="THIOREDOXIN_2"/>
    <property type="match status" value="1"/>
</dbReference>
<dbReference type="GO" id="GO:0005829">
    <property type="term" value="C:cytosol"/>
    <property type="evidence" value="ECO:0007669"/>
    <property type="project" value="TreeGrafter"/>
</dbReference>
<evidence type="ECO:0000256" key="4">
    <source>
        <dbReference type="ARBA" id="ARBA00023157"/>
    </source>
</evidence>
<organism evidence="11 12">
    <name type="scientific">candidate division WWE3 bacterium</name>
    <dbReference type="NCBI Taxonomy" id="2053526"/>
    <lineage>
        <taxon>Bacteria</taxon>
        <taxon>Katanobacteria</taxon>
    </lineage>
</organism>
<feature type="disulfide bond" description="Redox-active" evidence="9">
    <location>
        <begin position="30"/>
        <end position="33"/>
    </location>
</feature>
<dbReference type="PANTHER" id="PTHR45663:SF11">
    <property type="entry name" value="GEO12009P1"/>
    <property type="match status" value="1"/>
</dbReference>
<name>A0A955RSE9_UNCKA</name>
<evidence type="ECO:0000256" key="1">
    <source>
        <dbReference type="ARBA" id="ARBA00008987"/>
    </source>
</evidence>
<dbReference type="FunFam" id="3.40.30.10:FF:000001">
    <property type="entry name" value="Thioredoxin"/>
    <property type="match status" value="1"/>
</dbReference>
<dbReference type="GO" id="GO:0015035">
    <property type="term" value="F:protein-disulfide reductase activity"/>
    <property type="evidence" value="ECO:0007669"/>
    <property type="project" value="UniProtKB-UniRule"/>
</dbReference>
<dbReference type="Pfam" id="PF00085">
    <property type="entry name" value="Thioredoxin"/>
    <property type="match status" value="1"/>
</dbReference>
<feature type="site" description="Contributes to redox potential value" evidence="8">
    <location>
        <position position="31"/>
    </location>
</feature>
<evidence type="ECO:0000256" key="5">
    <source>
        <dbReference type="ARBA" id="ARBA00023284"/>
    </source>
</evidence>
<sequence>MTVQVNETNFAQEVQQKDGLVLLDFWAPWCGPCRILGPIIEEIGDTVEGVTVGKVNVDENPVLSEQFGVRSIPTVILFKDGQPVEQVVGVRAKEVFLALIEKYKV</sequence>
<dbReference type="AlphaFoldDB" id="A0A955RSE9"/>
<feature type="site" description="Contributes to redox potential value" evidence="8">
    <location>
        <position position="32"/>
    </location>
</feature>
<dbReference type="PROSITE" id="PS00194">
    <property type="entry name" value="THIOREDOXIN_1"/>
    <property type="match status" value="1"/>
</dbReference>
<protein>
    <recommendedName>
        <fullName evidence="6 7">Thioredoxin</fullName>
    </recommendedName>
</protein>
<evidence type="ECO:0000256" key="3">
    <source>
        <dbReference type="ARBA" id="ARBA00022982"/>
    </source>
</evidence>
<dbReference type="CDD" id="cd02947">
    <property type="entry name" value="TRX_family"/>
    <property type="match status" value="1"/>
</dbReference>
<dbReference type="Gene3D" id="3.40.30.10">
    <property type="entry name" value="Glutaredoxin"/>
    <property type="match status" value="1"/>
</dbReference>
<evidence type="ECO:0000256" key="2">
    <source>
        <dbReference type="ARBA" id="ARBA00022448"/>
    </source>
</evidence>
<dbReference type="PRINTS" id="PR00421">
    <property type="entry name" value="THIOREDOXIN"/>
</dbReference>
<dbReference type="EMBL" id="JAGQKZ010000068">
    <property type="protein sequence ID" value="MCA9392518.1"/>
    <property type="molecule type" value="Genomic_DNA"/>
</dbReference>
<comment type="similarity">
    <text evidence="1 7">Belongs to the thioredoxin family.</text>
</comment>
<dbReference type="PANTHER" id="PTHR45663">
    <property type="entry name" value="GEO12009P1"/>
    <property type="match status" value="1"/>
</dbReference>
<evidence type="ECO:0000256" key="8">
    <source>
        <dbReference type="PIRSR" id="PIRSR000077-1"/>
    </source>
</evidence>
<feature type="domain" description="Thioredoxin" evidence="10">
    <location>
        <begin position="1"/>
        <end position="105"/>
    </location>
</feature>
<gene>
    <name evidence="11" type="primary">trxA</name>
    <name evidence="11" type="ORF">KC614_04980</name>
</gene>
<reference evidence="11" key="1">
    <citation type="submission" date="2020-04" db="EMBL/GenBank/DDBJ databases">
        <authorList>
            <person name="Zhang T."/>
        </authorList>
    </citation>
    <scope>NUCLEOTIDE SEQUENCE</scope>
    <source>
        <strain evidence="11">HKST-UBA03</strain>
    </source>
</reference>
<dbReference type="PIRSF" id="PIRSF000077">
    <property type="entry name" value="Thioredoxin"/>
    <property type="match status" value="1"/>
</dbReference>
<feature type="site" description="Deprotonates C-terminal active site Cys" evidence="8">
    <location>
        <position position="24"/>
    </location>
</feature>
<keyword evidence="4 9" id="KW-1015">Disulfide bond</keyword>
<evidence type="ECO:0000313" key="12">
    <source>
        <dbReference type="Proteomes" id="UP000751518"/>
    </source>
</evidence>
<evidence type="ECO:0000256" key="9">
    <source>
        <dbReference type="PIRSR" id="PIRSR000077-4"/>
    </source>
</evidence>
<keyword evidence="3" id="KW-0249">Electron transport</keyword>
<dbReference type="InterPro" id="IPR005746">
    <property type="entry name" value="Thioredoxin"/>
</dbReference>
<dbReference type="InterPro" id="IPR017937">
    <property type="entry name" value="Thioredoxin_CS"/>
</dbReference>
<feature type="active site" description="Nucleophile" evidence="8">
    <location>
        <position position="33"/>
    </location>
</feature>
<dbReference type="InterPro" id="IPR013766">
    <property type="entry name" value="Thioredoxin_domain"/>
</dbReference>
<evidence type="ECO:0000259" key="10">
    <source>
        <dbReference type="PROSITE" id="PS51352"/>
    </source>
</evidence>
<evidence type="ECO:0000256" key="6">
    <source>
        <dbReference type="NCBIfam" id="TIGR01068"/>
    </source>
</evidence>
<reference evidence="11" key="2">
    <citation type="journal article" date="2021" name="Microbiome">
        <title>Successional dynamics and alternative stable states in a saline activated sludge microbial community over 9 years.</title>
        <authorList>
            <person name="Wang Y."/>
            <person name="Ye J."/>
            <person name="Ju F."/>
            <person name="Liu L."/>
            <person name="Boyd J.A."/>
            <person name="Deng Y."/>
            <person name="Parks D.H."/>
            <person name="Jiang X."/>
            <person name="Yin X."/>
            <person name="Woodcroft B.J."/>
            <person name="Tyson G.W."/>
            <person name="Hugenholtz P."/>
            <person name="Polz M.F."/>
            <person name="Zhang T."/>
        </authorList>
    </citation>
    <scope>NUCLEOTIDE SEQUENCE</scope>
    <source>
        <strain evidence="11">HKST-UBA03</strain>
    </source>
</reference>
<evidence type="ECO:0000256" key="7">
    <source>
        <dbReference type="PIRNR" id="PIRNR000077"/>
    </source>
</evidence>
<accession>A0A955RSE9</accession>
<dbReference type="SUPFAM" id="SSF52833">
    <property type="entry name" value="Thioredoxin-like"/>
    <property type="match status" value="1"/>
</dbReference>
<dbReference type="GO" id="GO:0045454">
    <property type="term" value="P:cell redox homeostasis"/>
    <property type="evidence" value="ECO:0007669"/>
    <property type="project" value="TreeGrafter"/>
</dbReference>
<comment type="caution">
    <text evidence="11">The sequence shown here is derived from an EMBL/GenBank/DDBJ whole genome shotgun (WGS) entry which is preliminary data.</text>
</comment>
<keyword evidence="2" id="KW-0813">Transport</keyword>
<dbReference type="NCBIfam" id="TIGR01068">
    <property type="entry name" value="thioredoxin"/>
    <property type="match status" value="1"/>
</dbReference>
<dbReference type="InterPro" id="IPR036249">
    <property type="entry name" value="Thioredoxin-like_sf"/>
</dbReference>
<keyword evidence="5 9" id="KW-0676">Redox-active center</keyword>
<feature type="active site" description="Nucleophile" evidence="8">
    <location>
        <position position="30"/>
    </location>
</feature>
<proteinExistence type="inferred from homology"/>
<dbReference type="Proteomes" id="UP000751518">
    <property type="component" value="Unassembled WGS sequence"/>
</dbReference>